<dbReference type="CDD" id="cd16833">
    <property type="entry name" value="YfiH"/>
    <property type="match status" value="1"/>
</dbReference>
<keyword evidence="3" id="KW-0808">Transferase</keyword>
<comment type="catalytic activity">
    <reaction evidence="1">
        <text>inosine + phosphate = alpha-D-ribose 1-phosphate + hypoxanthine</text>
        <dbReference type="Rhea" id="RHEA:27646"/>
        <dbReference type="ChEBI" id="CHEBI:17368"/>
        <dbReference type="ChEBI" id="CHEBI:17596"/>
        <dbReference type="ChEBI" id="CHEBI:43474"/>
        <dbReference type="ChEBI" id="CHEBI:57720"/>
        <dbReference type="EC" id="2.4.2.1"/>
    </reaction>
    <physiologicalReaction direction="left-to-right" evidence="1">
        <dbReference type="Rhea" id="RHEA:27647"/>
    </physiologicalReaction>
</comment>
<dbReference type="GO" id="GO:0016787">
    <property type="term" value="F:hydrolase activity"/>
    <property type="evidence" value="ECO:0007669"/>
    <property type="project" value="UniProtKB-KW"/>
</dbReference>
<dbReference type="PANTHER" id="PTHR30616:SF2">
    <property type="entry name" value="PURINE NUCLEOSIDE PHOSPHORYLASE LACC1"/>
    <property type="match status" value="1"/>
</dbReference>
<dbReference type="InterPro" id="IPR011324">
    <property type="entry name" value="Cytotoxic_necrot_fac-like_cat"/>
</dbReference>
<dbReference type="Proteomes" id="UP000234190">
    <property type="component" value="Unassembled WGS sequence"/>
</dbReference>
<organism evidence="11 12">
    <name type="scientific">Pollutimonas subterranea</name>
    <dbReference type="NCBI Taxonomy" id="2045210"/>
    <lineage>
        <taxon>Bacteria</taxon>
        <taxon>Pseudomonadati</taxon>
        <taxon>Pseudomonadota</taxon>
        <taxon>Betaproteobacteria</taxon>
        <taxon>Burkholderiales</taxon>
        <taxon>Alcaligenaceae</taxon>
        <taxon>Pollutimonas</taxon>
    </lineage>
</organism>
<sequence>MSPHRAVPTISGTAWPGVSYFCSTREGGVSGGPWSSLNVGLHTGDKASHVQANRDALRRFLPGDPVWLNQVHGCEVHDPDHYADVPPGTPPPVPNADAAITMQYGRVLAVMTADCLPVVLASIDGRALGVAHAGWRGLAAGVLENTLAALRERHPAAVAWRAWIGPAIGPRHFEVGADVFAAFADHDEQAAHFFAETVPGTKWLADLPSLARHRLQRAGVESIELSGYCTYSRPELFYSYRRDMQTGRLVTLAWLDNPSSL</sequence>
<dbReference type="RefSeq" id="WP_102072527.1">
    <property type="nucleotide sequence ID" value="NZ_PDNW01000002.1"/>
</dbReference>
<dbReference type="InterPro" id="IPR038371">
    <property type="entry name" value="Cu_polyphenol_OxRdtase_sf"/>
</dbReference>
<evidence type="ECO:0000313" key="12">
    <source>
        <dbReference type="Proteomes" id="UP000234190"/>
    </source>
</evidence>
<dbReference type="GO" id="GO:0005507">
    <property type="term" value="F:copper ion binding"/>
    <property type="evidence" value="ECO:0007669"/>
    <property type="project" value="TreeGrafter"/>
</dbReference>
<evidence type="ECO:0000256" key="1">
    <source>
        <dbReference type="ARBA" id="ARBA00000553"/>
    </source>
</evidence>
<comment type="catalytic activity">
    <reaction evidence="7">
        <text>adenosine + H2O + H(+) = inosine + NH4(+)</text>
        <dbReference type="Rhea" id="RHEA:24408"/>
        <dbReference type="ChEBI" id="CHEBI:15377"/>
        <dbReference type="ChEBI" id="CHEBI:15378"/>
        <dbReference type="ChEBI" id="CHEBI:16335"/>
        <dbReference type="ChEBI" id="CHEBI:17596"/>
        <dbReference type="ChEBI" id="CHEBI:28938"/>
        <dbReference type="EC" id="3.5.4.4"/>
    </reaction>
    <physiologicalReaction direction="left-to-right" evidence="7">
        <dbReference type="Rhea" id="RHEA:24409"/>
    </physiologicalReaction>
</comment>
<dbReference type="NCBIfam" id="TIGR00726">
    <property type="entry name" value="peptidoglycan editing factor PgeF"/>
    <property type="match status" value="1"/>
</dbReference>
<evidence type="ECO:0000313" key="11">
    <source>
        <dbReference type="EMBL" id="PLC51209.1"/>
    </source>
</evidence>
<evidence type="ECO:0000256" key="4">
    <source>
        <dbReference type="ARBA" id="ARBA00022723"/>
    </source>
</evidence>
<proteinExistence type="inferred from homology"/>
<evidence type="ECO:0000256" key="8">
    <source>
        <dbReference type="ARBA" id="ARBA00048968"/>
    </source>
</evidence>
<accession>A0A2N4U880</accession>
<comment type="caution">
    <text evidence="11">The sequence shown here is derived from an EMBL/GenBank/DDBJ whole genome shotgun (WGS) entry which is preliminary data.</text>
</comment>
<keyword evidence="4" id="KW-0479">Metal-binding</keyword>
<evidence type="ECO:0000256" key="10">
    <source>
        <dbReference type="RuleBase" id="RU361274"/>
    </source>
</evidence>
<dbReference type="Pfam" id="PF02578">
    <property type="entry name" value="Cu-oxidase_4"/>
    <property type="match status" value="1"/>
</dbReference>
<dbReference type="InterPro" id="IPR003730">
    <property type="entry name" value="Cu_polyphenol_OxRdtase"/>
</dbReference>
<comment type="similarity">
    <text evidence="2 10">Belongs to the purine nucleoside phosphorylase YfiH/LACC1 family.</text>
</comment>
<reference evidence="11 12" key="1">
    <citation type="submission" date="2017-10" db="EMBL/GenBank/DDBJ databases">
        <title>Two draft genome sequences of Pusillimonas sp. strains isolated from a nitrate- and radionuclide-contaminated groundwater in Russia.</title>
        <authorList>
            <person name="Grouzdev D.S."/>
            <person name="Tourova T.P."/>
            <person name="Goeva M.A."/>
            <person name="Babich T.L."/>
            <person name="Sokolova D.S."/>
            <person name="Abdullin R."/>
            <person name="Poltaraus A.B."/>
            <person name="Toshchakov S.V."/>
            <person name="Nazina T.N."/>
        </authorList>
    </citation>
    <scope>NUCLEOTIDE SEQUENCE [LARGE SCALE GENOMIC DNA]</scope>
    <source>
        <strain evidence="11 12">JR1/69-3-13</strain>
    </source>
</reference>
<comment type="catalytic activity">
    <reaction evidence="9">
        <text>S-methyl-5'-thioadenosine + phosphate = 5-(methylsulfanyl)-alpha-D-ribose 1-phosphate + adenine</text>
        <dbReference type="Rhea" id="RHEA:11852"/>
        <dbReference type="ChEBI" id="CHEBI:16708"/>
        <dbReference type="ChEBI" id="CHEBI:17509"/>
        <dbReference type="ChEBI" id="CHEBI:43474"/>
        <dbReference type="ChEBI" id="CHEBI:58533"/>
        <dbReference type="EC" id="2.4.2.28"/>
    </reaction>
    <physiologicalReaction direction="left-to-right" evidence="9">
        <dbReference type="Rhea" id="RHEA:11853"/>
    </physiologicalReaction>
</comment>
<keyword evidence="5" id="KW-0378">Hydrolase</keyword>
<evidence type="ECO:0000256" key="2">
    <source>
        <dbReference type="ARBA" id="ARBA00007353"/>
    </source>
</evidence>
<protein>
    <recommendedName>
        <fullName evidence="10">Purine nucleoside phosphorylase</fullName>
    </recommendedName>
</protein>
<dbReference type="GO" id="GO:0017061">
    <property type="term" value="F:S-methyl-5-thioadenosine phosphorylase activity"/>
    <property type="evidence" value="ECO:0007669"/>
    <property type="project" value="UniProtKB-EC"/>
</dbReference>
<evidence type="ECO:0000256" key="6">
    <source>
        <dbReference type="ARBA" id="ARBA00022833"/>
    </source>
</evidence>
<name>A0A2N4U880_9BURK</name>
<keyword evidence="6" id="KW-0862">Zinc</keyword>
<evidence type="ECO:0000256" key="5">
    <source>
        <dbReference type="ARBA" id="ARBA00022801"/>
    </source>
</evidence>
<keyword evidence="12" id="KW-1185">Reference proteome</keyword>
<evidence type="ECO:0000256" key="3">
    <source>
        <dbReference type="ARBA" id="ARBA00022679"/>
    </source>
</evidence>
<dbReference type="Gene3D" id="3.60.140.10">
    <property type="entry name" value="CNF1/YfiH-like putative cysteine hydrolases"/>
    <property type="match status" value="1"/>
</dbReference>
<dbReference type="OrthoDB" id="4279at2"/>
<evidence type="ECO:0000256" key="9">
    <source>
        <dbReference type="ARBA" id="ARBA00049893"/>
    </source>
</evidence>
<evidence type="ECO:0000256" key="7">
    <source>
        <dbReference type="ARBA" id="ARBA00047989"/>
    </source>
</evidence>
<gene>
    <name evidence="11" type="ORF">CR159_02960</name>
</gene>
<comment type="catalytic activity">
    <reaction evidence="8">
        <text>adenosine + phosphate = alpha-D-ribose 1-phosphate + adenine</text>
        <dbReference type="Rhea" id="RHEA:27642"/>
        <dbReference type="ChEBI" id="CHEBI:16335"/>
        <dbReference type="ChEBI" id="CHEBI:16708"/>
        <dbReference type="ChEBI" id="CHEBI:43474"/>
        <dbReference type="ChEBI" id="CHEBI:57720"/>
        <dbReference type="EC" id="2.4.2.1"/>
    </reaction>
    <physiologicalReaction direction="left-to-right" evidence="8">
        <dbReference type="Rhea" id="RHEA:27643"/>
    </physiologicalReaction>
</comment>
<dbReference type="PANTHER" id="PTHR30616">
    <property type="entry name" value="UNCHARACTERIZED PROTEIN YFIH"/>
    <property type="match status" value="1"/>
</dbReference>
<dbReference type="SUPFAM" id="SSF64438">
    <property type="entry name" value="CNF1/YfiH-like putative cysteine hydrolases"/>
    <property type="match status" value="1"/>
</dbReference>
<dbReference type="AlphaFoldDB" id="A0A2N4U880"/>
<dbReference type="EMBL" id="PDNW01000002">
    <property type="protein sequence ID" value="PLC51209.1"/>
    <property type="molecule type" value="Genomic_DNA"/>
</dbReference>